<dbReference type="Proteomes" id="UP000464735">
    <property type="component" value="Chromosome"/>
</dbReference>
<accession>A0AAJ4JZ72</accession>
<dbReference type="AlphaFoldDB" id="A0AAJ4JZ72"/>
<protein>
    <submittedName>
        <fullName evidence="1">Type II restriction endonuclease</fullName>
    </submittedName>
</protein>
<gene>
    <name evidence="1" type="ORF">GL298_09500</name>
</gene>
<keyword evidence="1" id="KW-0378">Hydrolase</keyword>
<reference evidence="1 2" key="1">
    <citation type="submission" date="2019-11" db="EMBL/GenBank/DDBJ databases">
        <title>Whole genome sequencing and comparative genomics analyses of five strains of Spiroplasma citri.</title>
        <authorList>
            <person name="Yokomi R."/>
            <person name="Chen J."/>
            <person name="Rattner R."/>
            <person name="Vidalakis G."/>
        </authorList>
    </citation>
    <scope>NUCLEOTIDE SEQUENCE [LARGE SCALE GENOMIC DNA]</scope>
    <source>
        <strain evidence="1 2">BR12</strain>
    </source>
</reference>
<dbReference type="Gene3D" id="3.40.1350.40">
    <property type="match status" value="1"/>
</dbReference>
<keyword evidence="1" id="KW-0255">Endonuclease</keyword>
<proteinExistence type="predicted"/>
<sequence>MDLIKKGSEIAKNGFKNEEYVINKFNNWKTDNDAQKWLITMKYNINDIEKVEAVKINGNFKSDIQVKVRIFLKNIIDAQNVSIKLVSNQNGFNQVDKRYVDKYKELWNIPEDVVEILKYFTGEVKKNNKNLRDNRRMFFDEMTNLDQLKLIDFFTLNKIMIIADILKGRGKFSAEWMLVIKKIIIDSVEVMESVLKPINVVLNFFSFGSIKITKQGNLKIGQITMQRKGGDNGRETANMLQFKINPNKLFDLN</sequence>
<dbReference type="GO" id="GO:0004519">
    <property type="term" value="F:endonuclease activity"/>
    <property type="evidence" value="ECO:0007669"/>
    <property type="project" value="UniProtKB-KW"/>
</dbReference>
<dbReference type="REBASE" id="379218">
    <property type="entry name" value="SciBR12ORF9495P"/>
</dbReference>
<organism evidence="1 2">
    <name type="scientific">Spiroplasma citri</name>
    <dbReference type="NCBI Taxonomy" id="2133"/>
    <lineage>
        <taxon>Bacteria</taxon>
        <taxon>Bacillati</taxon>
        <taxon>Mycoplasmatota</taxon>
        <taxon>Mollicutes</taxon>
        <taxon>Entomoplasmatales</taxon>
        <taxon>Spiroplasmataceae</taxon>
        <taxon>Spiroplasma</taxon>
    </lineage>
</organism>
<dbReference type="EMBL" id="CP046368">
    <property type="protein sequence ID" value="QIA69838.1"/>
    <property type="molecule type" value="Genomic_DNA"/>
</dbReference>
<evidence type="ECO:0000313" key="2">
    <source>
        <dbReference type="Proteomes" id="UP000464735"/>
    </source>
</evidence>
<evidence type="ECO:0000313" key="1">
    <source>
        <dbReference type="EMBL" id="QIA69838.1"/>
    </source>
</evidence>
<dbReference type="InterPro" id="IPR021107">
    <property type="entry name" value="Restrct_endonuc_II_HinP1I"/>
</dbReference>
<keyword evidence="1" id="KW-0540">Nuclease</keyword>
<dbReference type="Pfam" id="PF11463">
    <property type="entry name" value="R-HINP1I"/>
    <property type="match status" value="1"/>
</dbReference>
<name>A0AAJ4JZ72_SPICI</name>